<dbReference type="InterPro" id="IPR006016">
    <property type="entry name" value="UspA"/>
</dbReference>
<evidence type="ECO:0000259" key="2">
    <source>
        <dbReference type="Pfam" id="PF00582"/>
    </source>
</evidence>
<name>A0A560JAA8_9PROT</name>
<dbReference type="Gene3D" id="3.40.50.12370">
    <property type="match status" value="1"/>
</dbReference>
<dbReference type="PANTHER" id="PTHR46268">
    <property type="entry name" value="STRESS RESPONSE PROTEIN NHAX"/>
    <property type="match status" value="1"/>
</dbReference>
<evidence type="ECO:0000256" key="1">
    <source>
        <dbReference type="ARBA" id="ARBA00008791"/>
    </source>
</evidence>
<gene>
    <name evidence="3" type="ORF">FBZ87_11227</name>
</gene>
<evidence type="ECO:0000313" key="3">
    <source>
        <dbReference type="EMBL" id="TWB67986.1"/>
    </source>
</evidence>
<dbReference type="PANTHER" id="PTHR46268:SF15">
    <property type="entry name" value="UNIVERSAL STRESS PROTEIN HP_0031"/>
    <property type="match status" value="1"/>
</dbReference>
<dbReference type="RefSeq" id="WP_145613253.1">
    <property type="nucleotide sequence ID" value="NZ_VITV01000012.1"/>
</dbReference>
<comment type="similarity">
    <text evidence="1">Belongs to the universal stress protein A family.</text>
</comment>
<dbReference type="PRINTS" id="PR01438">
    <property type="entry name" value="UNVRSLSTRESS"/>
</dbReference>
<accession>A0A560JAA8</accession>
<dbReference type="InterPro" id="IPR006015">
    <property type="entry name" value="Universal_stress_UspA"/>
</dbReference>
<dbReference type="AlphaFoldDB" id="A0A560JAA8"/>
<feature type="domain" description="UspA" evidence="2">
    <location>
        <begin position="181"/>
        <end position="300"/>
    </location>
</feature>
<comment type="caution">
    <text evidence="3">The sequence shown here is derived from an EMBL/GenBank/DDBJ whole genome shotgun (WGS) entry which is preliminary data.</text>
</comment>
<dbReference type="SUPFAM" id="SSF52402">
    <property type="entry name" value="Adenine nucleotide alpha hydrolases-like"/>
    <property type="match status" value="2"/>
</dbReference>
<protein>
    <submittedName>
        <fullName evidence="3">Nucleotide-binding universal stress UspA family protein</fullName>
    </submittedName>
</protein>
<dbReference type="Pfam" id="PF00582">
    <property type="entry name" value="Usp"/>
    <property type="match status" value="1"/>
</dbReference>
<evidence type="ECO:0000313" key="4">
    <source>
        <dbReference type="Proteomes" id="UP000320516"/>
    </source>
</evidence>
<organism evidence="3 4">
    <name type="scientific">Nitrospirillum amazonense</name>
    <dbReference type="NCBI Taxonomy" id="28077"/>
    <lineage>
        <taxon>Bacteria</taxon>
        <taxon>Pseudomonadati</taxon>
        <taxon>Pseudomonadota</taxon>
        <taxon>Alphaproteobacteria</taxon>
        <taxon>Rhodospirillales</taxon>
        <taxon>Azospirillaceae</taxon>
        <taxon>Nitrospirillum</taxon>
    </lineage>
</organism>
<reference evidence="3 4" key="1">
    <citation type="submission" date="2019-06" db="EMBL/GenBank/DDBJ databases">
        <title>Genomic Encyclopedia of Type Strains, Phase IV (KMG-V): Genome sequencing to study the core and pangenomes of soil and plant-associated prokaryotes.</title>
        <authorList>
            <person name="Whitman W."/>
        </authorList>
    </citation>
    <scope>NUCLEOTIDE SEQUENCE [LARGE SCALE GENOMIC DNA]</scope>
    <source>
        <strain evidence="3 4">BR 12005</strain>
    </source>
</reference>
<dbReference type="EMBL" id="VITV01000012">
    <property type="protein sequence ID" value="TWB67986.1"/>
    <property type="molecule type" value="Genomic_DNA"/>
</dbReference>
<sequence length="301" mass="30850">MSSAPVAAPVAYAKILSVLTGGAGDRAALAAAFALARPAGGHVLGLVPNPDPREAVPALGEGVSGALVEEIMTMVEQESRNHRTRARQAFDAALAEAGATLADTPDAAPDASLTGDFREVVGSQEDVAVAEARLADISVMAQVGETVGGEALLMLEAILLASARPLLIVPPAFRAETGLGRRVLLAWNGSRESTQAVAQSLPLLKAAEAVTVIAVETDKTEGAAGRDLAGYLAWHGIKAQVRQPMAEGRSVGALLLAAAADTGADLMVLGGYGHSRLREMILGGVTRHVLYNATLPVLLAH</sequence>
<proteinExistence type="inferred from homology"/>
<dbReference type="Proteomes" id="UP000320516">
    <property type="component" value="Unassembled WGS sequence"/>
</dbReference>